<feature type="region of interest" description="Disordered" evidence="2">
    <location>
        <begin position="1"/>
        <end position="48"/>
    </location>
</feature>
<dbReference type="GO" id="GO:0006974">
    <property type="term" value="P:DNA damage response"/>
    <property type="evidence" value="ECO:0007669"/>
    <property type="project" value="InterPro"/>
</dbReference>
<feature type="domain" description="Fe2OG dioxygenase" evidence="3">
    <location>
        <begin position="142"/>
        <end position="257"/>
    </location>
</feature>
<dbReference type="Gene3D" id="2.60.120.590">
    <property type="entry name" value="Alpha-ketoglutarate-dependent dioxygenase AlkB-like"/>
    <property type="match status" value="1"/>
</dbReference>
<accession>A0A067HGW5</accession>
<sequence>MSDQKTVLEEVFGGSSDSDTEDDEQQQHLEEDLFPSDEDGSQSNVSQKSSWQRFEEIGGLCLCRDFLSPEEQSYLLSAIQNEGWFTDTSHNQVMRFGDLPMWATKLSDSIREEVLLSDDLPINDGDKDVCILPSDLLWREPLFDQLIVNVYQPGEGICPHVDLMRFEDGIAIVSLESSCVMHFTQVKEASATGEGRIDNPHAVKIPVYLTPGSLVIMSREARYLWKHEINRKQGFQMWEGEVLNQKKRTSITMRKLCHVE</sequence>
<dbReference type="eggNOG" id="KOG4176">
    <property type="taxonomic scope" value="Eukaryota"/>
</dbReference>
<dbReference type="PaxDb" id="2711-XP_006479924.1"/>
<evidence type="ECO:0000256" key="2">
    <source>
        <dbReference type="SAM" id="MobiDB-lite"/>
    </source>
</evidence>
<dbReference type="EMBL" id="KK784873">
    <property type="protein sequence ID" value="KDO87292.1"/>
    <property type="molecule type" value="Genomic_DNA"/>
</dbReference>
<organism evidence="4 5">
    <name type="scientific">Citrus sinensis</name>
    <name type="common">Sweet orange</name>
    <name type="synonym">Citrus aurantium var. sinensis</name>
    <dbReference type="NCBI Taxonomy" id="2711"/>
    <lineage>
        <taxon>Eukaryota</taxon>
        <taxon>Viridiplantae</taxon>
        <taxon>Streptophyta</taxon>
        <taxon>Embryophyta</taxon>
        <taxon>Tracheophyta</taxon>
        <taxon>Spermatophyta</taxon>
        <taxon>Magnoliopsida</taxon>
        <taxon>eudicotyledons</taxon>
        <taxon>Gunneridae</taxon>
        <taxon>Pentapetalae</taxon>
        <taxon>rosids</taxon>
        <taxon>malvids</taxon>
        <taxon>Sapindales</taxon>
        <taxon>Rutaceae</taxon>
        <taxon>Aurantioideae</taxon>
        <taxon>Citrus</taxon>
    </lineage>
</organism>
<dbReference type="InterPro" id="IPR037151">
    <property type="entry name" value="AlkB-like_sf"/>
</dbReference>
<dbReference type="SUPFAM" id="SSF51197">
    <property type="entry name" value="Clavaminate synthase-like"/>
    <property type="match status" value="1"/>
</dbReference>
<dbReference type="InterPro" id="IPR027450">
    <property type="entry name" value="AlkB-like"/>
</dbReference>
<evidence type="ECO:0000313" key="4">
    <source>
        <dbReference type="EMBL" id="KDO87292.1"/>
    </source>
</evidence>
<gene>
    <name evidence="4" type="ORF">CISIN_1g024968mg</name>
</gene>
<evidence type="ECO:0000313" key="5">
    <source>
        <dbReference type="Proteomes" id="UP000027120"/>
    </source>
</evidence>
<proteinExistence type="inferred from homology"/>
<dbReference type="AlphaFoldDB" id="A0A067HGW5"/>
<comment type="similarity">
    <text evidence="1">Belongs to the alkB family.</text>
</comment>
<evidence type="ECO:0000259" key="3">
    <source>
        <dbReference type="PROSITE" id="PS51471"/>
    </source>
</evidence>
<dbReference type="PANTHER" id="PTHR21052:SF0">
    <property type="entry name" value="ALPHA-KETOGLUTARATE-DEPENDENT DIOXYGENASE ALKB HOMOLOG 7, MITOCHONDRIAL"/>
    <property type="match status" value="1"/>
</dbReference>
<dbReference type="Proteomes" id="UP000027120">
    <property type="component" value="Unassembled WGS sequence"/>
</dbReference>
<dbReference type="Pfam" id="PF13532">
    <property type="entry name" value="2OG-FeII_Oxy_2"/>
    <property type="match status" value="1"/>
</dbReference>
<dbReference type="InterPro" id="IPR032870">
    <property type="entry name" value="ALKBH7-like"/>
</dbReference>
<dbReference type="InterPro" id="IPR005123">
    <property type="entry name" value="Oxoglu/Fe-dep_dioxygenase_dom"/>
</dbReference>
<dbReference type="PROSITE" id="PS51471">
    <property type="entry name" value="FE2OG_OXY"/>
    <property type="match status" value="1"/>
</dbReference>
<keyword evidence="5" id="KW-1185">Reference proteome</keyword>
<name>A0A067HGW5_CITSI</name>
<evidence type="ECO:0000256" key="1">
    <source>
        <dbReference type="ARBA" id="ARBA00007879"/>
    </source>
</evidence>
<protein>
    <recommendedName>
        <fullName evidence="3">Fe2OG dioxygenase domain-containing protein</fullName>
    </recommendedName>
</protein>
<dbReference type="PANTHER" id="PTHR21052">
    <property type="entry name" value="SPERMATOGENESIS ASSOCIATED 11-RELATED"/>
    <property type="match status" value="1"/>
</dbReference>
<reference evidence="4 5" key="1">
    <citation type="submission" date="2014-04" db="EMBL/GenBank/DDBJ databases">
        <authorList>
            <consortium name="International Citrus Genome Consortium"/>
            <person name="Gmitter F."/>
            <person name="Chen C."/>
            <person name="Farmerie W."/>
            <person name="Harkins T."/>
            <person name="Desany B."/>
            <person name="Mohiuddin M."/>
            <person name="Kodira C."/>
            <person name="Borodovsky M."/>
            <person name="Lomsadze A."/>
            <person name="Burns P."/>
            <person name="Jenkins J."/>
            <person name="Prochnik S."/>
            <person name="Shu S."/>
            <person name="Chapman J."/>
            <person name="Pitluck S."/>
            <person name="Schmutz J."/>
            <person name="Rokhsar D."/>
        </authorList>
    </citation>
    <scope>NUCLEOTIDE SEQUENCE</scope>
</reference>
<dbReference type="SMR" id="A0A067HGW5"/>